<comment type="catalytic activity">
    <reaction evidence="5 6">
        <text>L-glutamyl-tRNA(Gln) + L-glutamine + ATP + H2O = L-glutaminyl-tRNA(Gln) + L-glutamate + ADP + phosphate + H(+)</text>
        <dbReference type="Rhea" id="RHEA:17521"/>
        <dbReference type="Rhea" id="RHEA-COMP:9681"/>
        <dbReference type="Rhea" id="RHEA-COMP:9684"/>
        <dbReference type="ChEBI" id="CHEBI:15377"/>
        <dbReference type="ChEBI" id="CHEBI:15378"/>
        <dbReference type="ChEBI" id="CHEBI:29985"/>
        <dbReference type="ChEBI" id="CHEBI:30616"/>
        <dbReference type="ChEBI" id="CHEBI:43474"/>
        <dbReference type="ChEBI" id="CHEBI:58359"/>
        <dbReference type="ChEBI" id="CHEBI:78520"/>
        <dbReference type="ChEBI" id="CHEBI:78521"/>
        <dbReference type="ChEBI" id="CHEBI:456216"/>
    </reaction>
</comment>
<sequence length="96" mass="11172">MDRISKDQVKHVAHLAKLDFSEEEIEHYGYQLDQMIHYAEKLNEIDTENVEATSHVLDVRNVLREDEARESLPREKALKNAPDQKDGQFKVPSVLE</sequence>
<evidence type="ECO:0000313" key="9">
    <source>
        <dbReference type="Proteomes" id="UP000281498"/>
    </source>
</evidence>
<proteinExistence type="inferred from homology"/>
<dbReference type="GO" id="GO:0005524">
    <property type="term" value="F:ATP binding"/>
    <property type="evidence" value="ECO:0007669"/>
    <property type="project" value="UniProtKB-KW"/>
</dbReference>
<dbReference type="NCBIfam" id="TIGR00135">
    <property type="entry name" value="gatC"/>
    <property type="match status" value="1"/>
</dbReference>
<comment type="caution">
    <text evidence="8">The sequence shown here is derived from an EMBL/GenBank/DDBJ whole genome shotgun (WGS) entry which is preliminary data.</text>
</comment>
<dbReference type="GO" id="GO:0070681">
    <property type="term" value="P:glutaminyl-tRNAGln biosynthesis via transamidation"/>
    <property type="evidence" value="ECO:0007669"/>
    <property type="project" value="TreeGrafter"/>
</dbReference>
<dbReference type="InterPro" id="IPR036113">
    <property type="entry name" value="Asp/Glu-ADT_sf_sub_c"/>
</dbReference>
<accession>A0A3A9KRD9</accession>
<dbReference type="Proteomes" id="UP000281498">
    <property type="component" value="Unassembled WGS sequence"/>
</dbReference>
<dbReference type="Gene3D" id="1.10.20.60">
    <property type="entry name" value="Glu-tRNAGln amidotransferase C subunit, N-terminal domain"/>
    <property type="match status" value="1"/>
</dbReference>
<comment type="similarity">
    <text evidence="1 6">Belongs to the GatC family.</text>
</comment>
<dbReference type="GO" id="GO:0050567">
    <property type="term" value="F:glutaminyl-tRNA synthase (glutamine-hydrolyzing) activity"/>
    <property type="evidence" value="ECO:0007669"/>
    <property type="project" value="UniProtKB-UniRule"/>
</dbReference>
<dbReference type="PANTHER" id="PTHR15004">
    <property type="entry name" value="GLUTAMYL-TRNA(GLN) AMIDOTRANSFERASE SUBUNIT C, MITOCHONDRIAL"/>
    <property type="match status" value="1"/>
</dbReference>
<keyword evidence="6" id="KW-0436">Ligase</keyword>
<feature type="region of interest" description="Disordered" evidence="7">
    <location>
        <begin position="68"/>
        <end position="96"/>
    </location>
</feature>
<gene>
    <name evidence="6" type="primary">gatC</name>
    <name evidence="8" type="ORF">CR203_12065</name>
</gene>
<dbReference type="GO" id="GO:0050566">
    <property type="term" value="F:asparaginyl-tRNA synthase (glutamine-hydrolyzing) activity"/>
    <property type="evidence" value="ECO:0007669"/>
    <property type="project" value="RHEA"/>
</dbReference>
<comment type="subunit">
    <text evidence="2 6">Heterotrimer of A, B and C subunits.</text>
</comment>
<evidence type="ECO:0000313" key="8">
    <source>
        <dbReference type="EMBL" id="RKL67236.1"/>
    </source>
</evidence>
<dbReference type="InterPro" id="IPR003837">
    <property type="entry name" value="GatC"/>
</dbReference>
<dbReference type="HAMAP" id="MF_00122">
    <property type="entry name" value="GatC"/>
    <property type="match status" value="1"/>
</dbReference>
<keyword evidence="6" id="KW-0547">Nucleotide-binding</keyword>
<evidence type="ECO:0000256" key="2">
    <source>
        <dbReference type="ARBA" id="ARBA00011123"/>
    </source>
</evidence>
<keyword evidence="6" id="KW-0648">Protein biosynthesis</keyword>
<evidence type="ECO:0000256" key="6">
    <source>
        <dbReference type="HAMAP-Rule" id="MF_00122"/>
    </source>
</evidence>
<dbReference type="PANTHER" id="PTHR15004:SF0">
    <property type="entry name" value="GLUTAMYL-TRNA(GLN) AMIDOTRANSFERASE SUBUNIT C, MITOCHONDRIAL"/>
    <property type="match status" value="1"/>
</dbReference>
<evidence type="ECO:0000256" key="1">
    <source>
        <dbReference type="ARBA" id="ARBA00010757"/>
    </source>
</evidence>
<dbReference type="OrthoDB" id="9813938at2"/>
<evidence type="ECO:0000256" key="3">
    <source>
        <dbReference type="ARBA" id="ARBA00024799"/>
    </source>
</evidence>
<reference evidence="8 9" key="1">
    <citation type="submission" date="2017-10" db="EMBL/GenBank/DDBJ databases">
        <title>Bacillus sp. nov., a halophilic bacterium isolated from a Keqin Lake.</title>
        <authorList>
            <person name="Wang H."/>
        </authorList>
    </citation>
    <scope>NUCLEOTIDE SEQUENCE [LARGE SCALE GENOMIC DNA]</scope>
    <source>
        <strain evidence="8 9">KCTC 13187</strain>
    </source>
</reference>
<evidence type="ECO:0000256" key="5">
    <source>
        <dbReference type="ARBA" id="ARBA00047913"/>
    </source>
</evidence>
<keyword evidence="9" id="KW-1185">Reference proteome</keyword>
<dbReference type="SUPFAM" id="SSF141000">
    <property type="entry name" value="Glu-tRNAGln amidotransferase C subunit"/>
    <property type="match status" value="1"/>
</dbReference>
<dbReference type="GO" id="GO:0006412">
    <property type="term" value="P:translation"/>
    <property type="evidence" value="ECO:0007669"/>
    <property type="project" value="UniProtKB-UniRule"/>
</dbReference>
<feature type="compositionally biased region" description="Basic and acidic residues" evidence="7">
    <location>
        <begin position="68"/>
        <end position="88"/>
    </location>
</feature>
<evidence type="ECO:0000256" key="4">
    <source>
        <dbReference type="ARBA" id="ARBA00047380"/>
    </source>
</evidence>
<dbReference type="EMBL" id="PDOE01000004">
    <property type="protein sequence ID" value="RKL67236.1"/>
    <property type="molecule type" value="Genomic_DNA"/>
</dbReference>
<dbReference type="EC" id="6.3.5.-" evidence="6"/>
<evidence type="ECO:0000256" key="7">
    <source>
        <dbReference type="SAM" id="MobiDB-lite"/>
    </source>
</evidence>
<organism evidence="8 9">
    <name type="scientific">Salipaludibacillus neizhouensis</name>
    <dbReference type="NCBI Taxonomy" id="885475"/>
    <lineage>
        <taxon>Bacteria</taxon>
        <taxon>Bacillati</taxon>
        <taxon>Bacillota</taxon>
        <taxon>Bacilli</taxon>
        <taxon>Bacillales</taxon>
        <taxon>Bacillaceae</taxon>
    </lineage>
</organism>
<dbReference type="AlphaFoldDB" id="A0A3A9KRD9"/>
<dbReference type="GO" id="GO:0016740">
    <property type="term" value="F:transferase activity"/>
    <property type="evidence" value="ECO:0007669"/>
    <property type="project" value="UniProtKB-KW"/>
</dbReference>
<dbReference type="RefSeq" id="WP_110937277.1">
    <property type="nucleotide sequence ID" value="NZ_KZ614146.1"/>
</dbReference>
<dbReference type="GO" id="GO:0006450">
    <property type="term" value="P:regulation of translational fidelity"/>
    <property type="evidence" value="ECO:0007669"/>
    <property type="project" value="InterPro"/>
</dbReference>
<keyword evidence="8" id="KW-0808">Transferase</keyword>
<dbReference type="Pfam" id="PF02686">
    <property type="entry name" value="GatC"/>
    <property type="match status" value="1"/>
</dbReference>
<keyword evidence="6" id="KW-0067">ATP-binding</keyword>
<name>A0A3A9KRD9_9BACI</name>
<comment type="catalytic activity">
    <reaction evidence="4 6">
        <text>L-aspartyl-tRNA(Asn) + L-glutamine + ATP + H2O = L-asparaginyl-tRNA(Asn) + L-glutamate + ADP + phosphate + 2 H(+)</text>
        <dbReference type="Rhea" id="RHEA:14513"/>
        <dbReference type="Rhea" id="RHEA-COMP:9674"/>
        <dbReference type="Rhea" id="RHEA-COMP:9677"/>
        <dbReference type="ChEBI" id="CHEBI:15377"/>
        <dbReference type="ChEBI" id="CHEBI:15378"/>
        <dbReference type="ChEBI" id="CHEBI:29985"/>
        <dbReference type="ChEBI" id="CHEBI:30616"/>
        <dbReference type="ChEBI" id="CHEBI:43474"/>
        <dbReference type="ChEBI" id="CHEBI:58359"/>
        <dbReference type="ChEBI" id="CHEBI:78515"/>
        <dbReference type="ChEBI" id="CHEBI:78516"/>
        <dbReference type="ChEBI" id="CHEBI:456216"/>
    </reaction>
</comment>
<comment type="function">
    <text evidence="3 6">Allows the formation of correctly charged Asn-tRNA(Asn) or Gln-tRNA(Gln) through the transamidation of misacylated Asp-tRNA(Asn) or Glu-tRNA(Gln) in organisms which lack either or both of asparaginyl-tRNA or glutaminyl-tRNA synthetases. The reaction takes place in the presence of glutamine and ATP through an activated phospho-Asp-tRNA(Asn) or phospho-Glu-tRNA(Gln).</text>
</comment>
<protein>
    <recommendedName>
        <fullName evidence="6">Aspartyl/glutamyl-tRNA(Asn/Gln) amidotransferase subunit C</fullName>
        <shortName evidence="6">Asp/Glu-ADT subunit C</shortName>
        <ecNumber evidence="6">6.3.5.-</ecNumber>
    </recommendedName>
</protein>